<evidence type="ECO:0000256" key="3">
    <source>
        <dbReference type="ARBA" id="ARBA00035454"/>
    </source>
</evidence>
<feature type="domain" description="Large ribosomal subunit protein uL6 alpha-beta" evidence="7">
    <location>
        <begin position="11"/>
        <end position="82"/>
    </location>
</feature>
<dbReference type="InterPro" id="IPR000702">
    <property type="entry name" value="Ribosomal_uL6-like"/>
</dbReference>
<evidence type="ECO:0000313" key="8">
    <source>
        <dbReference type="EMBL" id="PIP29070.1"/>
    </source>
</evidence>
<evidence type="ECO:0000256" key="4">
    <source>
        <dbReference type="NCBIfam" id="TIGR03654"/>
    </source>
</evidence>
<evidence type="ECO:0000256" key="2">
    <source>
        <dbReference type="ARBA" id="ARBA00023274"/>
    </source>
</evidence>
<keyword evidence="6" id="KW-0694">RNA-binding</keyword>
<dbReference type="PANTHER" id="PTHR11655">
    <property type="entry name" value="60S/50S RIBOSOMAL PROTEIN L6/L9"/>
    <property type="match status" value="1"/>
</dbReference>
<dbReference type="PANTHER" id="PTHR11655:SF14">
    <property type="entry name" value="LARGE RIBOSOMAL SUBUNIT PROTEIN UL6M"/>
    <property type="match status" value="1"/>
</dbReference>
<keyword evidence="6" id="KW-0699">rRNA-binding</keyword>
<dbReference type="Gene3D" id="3.90.930.12">
    <property type="entry name" value="Ribosomal protein L6, alpha-beta domain"/>
    <property type="match status" value="2"/>
</dbReference>
<dbReference type="NCBIfam" id="TIGR03654">
    <property type="entry name" value="L6_bact"/>
    <property type="match status" value="1"/>
</dbReference>
<dbReference type="InterPro" id="IPR036789">
    <property type="entry name" value="Ribosomal_uL6-like_a/b-dom_sf"/>
</dbReference>
<evidence type="ECO:0000259" key="7">
    <source>
        <dbReference type="Pfam" id="PF00347"/>
    </source>
</evidence>
<name>A0A2G9Z8Y8_9BACT</name>
<feature type="domain" description="Large ribosomal subunit protein uL6 alpha-beta" evidence="7">
    <location>
        <begin position="91"/>
        <end position="163"/>
    </location>
</feature>
<comment type="caution">
    <text evidence="8">The sequence shown here is derived from an EMBL/GenBank/DDBJ whole genome shotgun (WGS) entry which is preliminary data.</text>
</comment>
<dbReference type="GO" id="GO:0002181">
    <property type="term" value="P:cytoplasmic translation"/>
    <property type="evidence" value="ECO:0007669"/>
    <property type="project" value="TreeGrafter"/>
</dbReference>
<comment type="similarity">
    <text evidence="5">Belongs to the universal ribosomal protein uL6 family.</text>
</comment>
<evidence type="ECO:0000256" key="1">
    <source>
        <dbReference type="ARBA" id="ARBA00022980"/>
    </source>
</evidence>
<dbReference type="GO" id="GO:0022625">
    <property type="term" value="C:cytosolic large ribosomal subunit"/>
    <property type="evidence" value="ECO:0007669"/>
    <property type="project" value="UniProtKB-UniRule"/>
</dbReference>
<proteinExistence type="inferred from homology"/>
<dbReference type="GO" id="GO:0019843">
    <property type="term" value="F:rRNA binding"/>
    <property type="evidence" value="ECO:0007669"/>
    <property type="project" value="UniProtKB-UniRule"/>
</dbReference>
<evidence type="ECO:0000256" key="6">
    <source>
        <dbReference type="RuleBase" id="RU003870"/>
    </source>
</evidence>
<dbReference type="Pfam" id="PF00347">
    <property type="entry name" value="Ribosomal_L6"/>
    <property type="match status" value="2"/>
</dbReference>
<accession>A0A2G9Z8Y8</accession>
<dbReference type="AlphaFoldDB" id="A0A2G9Z8Y8"/>
<feature type="non-terminal residue" evidence="8">
    <location>
        <position position="1"/>
    </location>
</feature>
<comment type="function">
    <text evidence="6">This protein binds to the 23S rRNA, and is important in its secondary structure. It is located near the subunit interface in the base of the L7/L12 stalk, and near the tRNA binding site of the peptidyltransferase center.</text>
</comment>
<gene>
    <name evidence="8" type="primary">rplF</name>
    <name evidence="8" type="ORF">COX28_01175</name>
</gene>
<dbReference type="Proteomes" id="UP000231235">
    <property type="component" value="Unassembled WGS sequence"/>
</dbReference>
<organism evidence="8 9">
    <name type="scientific">Candidatus Kuenenbacteria bacterium CG23_combo_of_CG06-09_8_20_14_all_39_39</name>
    <dbReference type="NCBI Taxonomy" id="1974623"/>
    <lineage>
        <taxon>Bacteria</taxon>
        <taxon>Candidatus Kueneniibacteriota</taxon>
    </lineage>
</organism>
<reference evidence="8 9" key="1">
    <citation type="submission" date="2017-09" db="EMBL/GenBank/DDBJ databases">
        <title>Depth-based differentiation of microbial function through sediment-hosted aquifers and enrichment of novel symbionts in the deep terrestrial subsurface.</title>
        <authorList>
            <person name="Probst A.J."/>
            <person name="Ladd B."/>
            <person name="Jarett J.K."/>
            <person name="Geller-Mcgrath D.E."/>
            <person name="Sieber C.M."/>
            <person name="Emerson J.B."/>
            <person name="Anantharaman K."/>
            <person name="Thomas B.C."/>
            <person name="Malmstrom R."/>
            <person name="Stieglmeier M."/>
            <person name="Klingl A."/>
            <person name="Woyke T."/>
            <person name="Ryan C.M."/>
            <person name="Banfield J.F."/>
        </authorList>
    </citation>
    <scope>NUCLEOTIDE SEQUENCE [LARGE SCALE GENOMIC DNA]</scope>
    <source>
        <strain evidence="8">CG23_combo_of_CG06-09_8_20_14_all_39_39</strain>
    </source>
</reference>
<dbReference type="PROSITE" id="PS00525">
    <property type="entry name" value="RIBOSOMAL_L6_1"/>
    <property type="match status" value="1"/>
</dbReference>
<dbReference type="InterPro" id="IPR019906">
    <property type="entry name" value="Ribosomal_uL6_bac-type"/>
</dbReference>
<evidence type="ECO:0000313" key="9">
    <source>
        <dbReference type="Proteomes" id="UP000231235"/>
    </source>
</evidence>
<dbReference type="PRINTS" id="PR00059">
    <property type="entry name" value="RIBOSOMALL6"/>
</dbReference>
<keyword evidence="2 5" id="KW-0687">Ribonucleoprotein</keyword>
<sequence>SRIGKKPIDLPSAVAVNLNGQVVHAQGPKGELEYVVHPHVKIEQKENKLELTIENIDNKYDKALWGTNRQMVANIITGVSQGYTKQLEINGVGYKAELKGDTLVLAVGYSHPVNYKLPPSVTASVEKNIITLKSINKQLLGETAASLRKIRKPEPYKGKGIKYIDEIILCKAGKQVKTTGG</sequence>
<dbReference type="GO" id="GO:0003735">
    <property type="term" value="F:structural constituent of ribosome"/>
    <property type="evidence" value="ECO:0007669"/>
    <property type="project" value="UniProtKB-UniRule"/>
</dbReference>
<dbReference type="SUPFAM" id="SSF56053">
    <property type="entry name" value="Ribosomal protein L6"/>
    <property type="match status" value="2"/>
</dbReference>
<evidence type="ECO:0000256" key="5">
    <source>
        <dbReference type="RuleBase" id="RU003869"/>
    </source>
</evidence>
<dbReference type="InterPro" id="IPR002358">
    <property type="entry name" value="Ribosomal_uL6_CS"/>
</dbReference>
<dbReference type="EMBL" id="PCRX01000021">
    <property type="protein sequence ID" value="PIP29070.1"/>
    <property type="molecule type" value="Genomic_DNA"/>
</dbReference>
<dbReference type="InterPro" id="IPR020040">
    <property type="entry name" value="Ribosomal_uL6_a/b-dom"/>
</dbReference>
<keyword evidence="1 5" id="KW-0689">Ribosomal protein</keyword>
<protein>
    <recommendedName>
        <fullName evidence="3 4">50S ribosomal protein L6</fullName>
    </recommendedName>
</protein>
<dbReference type="PIRSF" id="PIRSF002162">
    <property type="entry name" value="Ribosomal_L6"/>
    <property type="match status" value="1"/>
</dbReference>